<reference evidence="1" key="1">
    <citation type="submission" date="2006-03" db="EMBL/GenBank/DDBJ databases">
        <title>Complete sequence of chromosome of Psychrobacter cryohalolentis K5.</title>
        <authorList>
            <consortium name="US DOE Joint Genome Institute"/>
            <person name="Copeland A."/>
            <person name="Lucas S."/>
            <person name="Lapidus A."/>
            <person name="Barry K."/>
            <person name="Detter J.C."/>
            <person name="Glavina del Rio T."/>
            <person name="Hammon N."/>
            <person name="Israni S."/>
            <person name="Dalin E."/>
            <person name="Tice H."/>
            <person name="Pitluck S."/>
            <person name="Brettin T."/>
            <person name="Bruce D."/>
            <person name="Han C."/>
            <person name="Tapia R."/>
            <person name="Sims D.R."/>
            <person name="Gilna P."/>
            <person name="Schmutz J."/>
            <person name="Larimer F."/>
            <person name="Land M."/>
            <person name="Hauser L."/>
            <person name="Kyrpides N."/>
            <person name="Kim E."/>
            <person name="Richardson P."/>
        </authorList>
    </citation>
    <scope>NUCLEOTIDE SEQUENCE</scope>
    <source>
        <strain evidence="1">K5</strain>
    </source>
</reference>
<evidence type="ECO:0000313" key="1">
    <source>
        <dbReference type="EMBL" id="ABE76145.1"/>
    </source>
</evidence>
<gene>
    <name evidence="1" type="ordered locus">Pcryo_2368</name>
</gene>
<keyword evidence="2" id="KW-1185">Reference proteome</keyword>
<sequence>MSLTIDSPPNAAALMHSLRDIGYELDTALADIIDNSITAGASEVHITFETDPVTKVAILDNGDGMSRDELIKAMTIGSKSPLIERSTKDLGRFGLGLKTASFSQCKRLTVVTRQFDQTWAMCWDLDQVTKSNCWDLIQLGDDAMVEIYQFDQLEDTGTLVVWEICDRLQGDGNRSNDNHVLQKFDNAEKYLGLIFHRFLDKSPSSVSNLDIVINGRAISYVDPFFRHKPATQVHNLETIKYKDVYIKVQGYTLPHHTKCTKEEYDKYSLGSYRDSQGFYVYRANRLLIAGDWFRLAAKSDLTSLTRIEIDLPNNFDSEWHIDIKKSHAKPPEQMRDQLKQYIDTYIQGSKRVYNSKGYRHKGDVTPLWHQYTNKNLRSYQINKDYPLISQFMEGLDVRQTSQLKQILILIEESFPVDQLYVDYASSPKEFKTKHTDEELEELALSYLENFSNIGFEISDITLLLEKNAPFSDYSRDWESYLKTSKE</sequence>
<dbReference type="KEGG" id="pcr:Pcryo_2368"/>
<dbReference type="STRING" id="335284.Pcryo_2368"/>
<name>Q1Q858_PSYCK</name>
<dbReference type="Pfam" id="PF13589">
    <property type="entry name" value="HATPase_c_3"/>
    <property type="match status" value="1"/>
</dbReference>
<dbReference type="HOGENOM" id="CLU_037205_0_0_6"/>
<protein>
    <submittedName>
        <fullName evidence="1">Uncharacterized protein</fullName>
    </submittedName>
</protein>
<dbReference type="RefSeq" id="WP_011514673.1">
    <property type="nucleotide sequence ID" value="NC_007969.1"/>
</dbReference>
<dbReference type="AlphaFoldDB" id="Q1Q858"/>
<dbReference type="Gene3D" id="3.30.565.10">
    <property type="entry name" value="Histidine kinase-like ATPase, C-terminal domain"/>
    <property type="match status" value="1"/>
</dbReference>
<proteinExistence type="predicted"/>
<dbReference type="SUPFAM" id="SSF55874">
    <property type="entry name" value="ATPase domain of HSP90 chaperone/DNA topoisomerase II/histidine kinase"/>
    <property type="match status" value="1"/>
</dbReference>
<dbReference type="EMBL" id="CP000323">
    <property type="protein sequence ID" value="ABE76145.1"/>
    <property type="molecule type" value="Genomic_DNA"/>
</dbReference>
<accession>Q1Q858</accession>
<dbReference type="Proteomes" id="UP000002425">
    <property type="component" value="Chromosome"/>
</dbReference>
<organism evidence="1 2">
    <name type="scientific">Psychrobacter cryohalolentis (strain ATCC BAA-1226 / DSM 17306 / VKM B-2378 / K5)</name>
    <dbReference type="NCBI Taxonomy" id="335284"/>
    <lineage>
        <taxon>Bacteria</taxon>
        <taxon>Pseudomonadati</taxon>
        <taxon>Pseudomonadota</taxon>
        <taxon>Gammaproteobacteria</taxon>
        <taxon>Moraxellales</taxon>
        <taxon>Moraxellaceae</taxon>
        <taxon>Psychrobacter</taxon>
    </lineage>
</organism>
<evidence type="ECO:0000313" key="2">
    <source>
        <dbReference type="Proteomes" id="UP000002425"/>
    </source>
</evidence>
<dbReference type="eggNOG" id="COG0323">
    <property type="taxonomic scope" value="Bacteria"/>
</dbReference>
<dbReference type="InterPro" id="IPR036890">
    <property type="entry name" value="HATPase_C_sf"/>
</dbReference>